<dbReference type="OrthoDB" id="794760at2"/>
<evidence type="ECO:0000256" key="1">
    <source>
        <dbReference type="SAM" id="Phobius"/>
    </source>
</evidence>
<reference evidence="2 3" key="1">
    <citation type="submission" date="2017-04" db="EMBL/GenBank/DDBJ databases">
        <authorList>
            <person name="Afonso C.L."/>
            <person name="Miller P.J."/>
            <person name="Scott M.A."/>
            <person name="Spackman E."/>
            <person name="Goraichik I."/>
            <person name="Dimitrov K.M."/>
            <person name="Suarez D.L."/>
            <person name="Swayne D.E."/>
        </authorList>
    </citation>
    <scope>NUCLEOTIDE SEQUENCE [LARGE SCALE GENOMIC DNA]</scope>
    <source>
        <strain evidence="2 3">DSM 26133</strain>
    </source>
</reference>
<keyword evidence="3" id="KW-1185">Reference proteome</keyword>
<keyword evidence="1" id="KW-0472">Membrane</keyword>
<evidence type="ECO:0008006" key="4">
    <source>
        <dbReference type="Google" id="ProtNLM"/>
    </source>
</evidence>
<keyword evidence="1" id="KW-0812">Transmembrane</keyword>
<accession>A0A1W2G6E9</accession>
<feature type="transmembrane region" description="Helical" evidence="1">
    <location>
        <begin position="67"/>
        <end position="86"/>
    </location>
</feature>
<organism evidence="2 3">
    <name type="scientific">Reichenbachiella faecimaris</name>
    <dbReference type="NCBI Taxonomy" id="692418"/>
    <lineage>
        <taxon>Bacteria</taxon>
        <taxon>Pseudomonadati</taxon>
        <taxon>Bacteroidota</taxon>
        <taxon>Cytophagia</taxon>
        <taxon>Cytophagales</taxon>
        <taxon>Reichenbachiellaceae</taxon>
        <taxon>Reichenbachiella</taxon>
    </lineage>
</organism>
<feature type="transmembrane region" description="Helical" evidence="1">
    <location>
        <begin position="37"/>
        <end position="61"/>
    </location>
</feature>
<gene>
    <name evidence="2" type="ORF">SAMN04488029_0214</name>
</gene>
<dbReference type="Proteomes" id="UP000192472">
    <property type="component" value="Unassembled WGS sequence"/>
</dbReference>
<name>A0A1W2G6E9_REIFA</name>
<feature type="transmembrane region" description="Helical" evidence="1">
    <location>
        <begin position="6"/>
        <end position="25"/>
    </location>
</feature>
<evidence type="ECO:0000313" key="3">
    <source>
        <dbReference type="Proteomes" id="UP000192472"/>
    </source>
</evidence>
<dbReference type="EMBL" id="FWYF01000001">
    <property type="protein sequence ID" value="SMD31876.1"/>
    <property type="molecule type" value="Genomic_DNA"/>
</dbReference>
<dbReference type="AlphaFoldDB" id="A0A1W2G6E9"/>
<protein>
    <recommendedName>
        <fullName evidence="4">DoxX protein</fullName>
    </recommendedName>
</protein>
<proteinExistence type="predicted"/>
<sequence length="118" mass="12468">MNNLPVIGKFMYAIPMAVFGLFHFMSASDMGGMVPSFIPGGVFWVYLTGAALIAAAVAIIIGKKAKLATQLLGLMLLLFALLIHLVSVMNGNDMSMPSLLKDVALAGGAWYMSGQLSD</sequence>
<dbReference type="RefSeq" id="WP_084371919.1">
    <property type="nucleotide sequence ID" value="NZ_FWYF01000001.1"/>
</dbReference>
<dbReference type="STRING" id="692418.SAMN04488029_0214"/>
<keyword evidence="1" id="KW-1133">Transmembrane helix</keyword>
<evidence type="ECO:0000313" key="2">
    <source>
        <dbReference type="EMBL" id="SMD31876.1"/>
    </source>
</evidence>